<dbReference type="EMBL" id="LOCL01000034">
    <property type="protein sequence ID" value="KUF17332.1"/>
    <property type="molecule type" value="Genomic_DNA"/>
</dbReference>
<protein>
    <recommendedName>
        <fullName evidence="3">DUF742 domain-containing protein</fullName>
    </recommendedName>
</protein>
<dbReference type="OrthoDB" id="4232655at2"/>
<dbReference type="Pfam" id="PF05331">
    <property type="entry name" value="DUF742"/>
    <property type="match status" value="1"/>
</dbReference>
<dbReference type="RefSeq" id="WP_058848595.1">
    <property type="nucleotide sequence ID" value="NZ_LOCL01000034.1"/>
</dbReference>
<dbReference type="InterPro" id="IPR007995">
    <property type="entry name" value="DUF742"/>
</dbReference>
<dbReference type="Proteomes" id="UP000054804">
    <property type="component" value="Unassembled WGS sequence"/>
</dbReference>
<dbReference type="STRING" id="1765722.AT728_16115"/>
<gene>
    <name evidence="1" type="ORF">AT728_16115</name>
</gene>
<evidence type="ECO:0000313" key="1">
    <source>
        <dbReference type="EMBL" id="KUF17332.1"/>
    </source>
</evidence>
<organism evidence="1 2">
    <name type="scientific">Streptomyces silvensis</name>
    <dbReference type="NCBI Taxonomy" id="1765722"/>
    <lineage>
        <taxon>Bacteria</taxon>
        <taxon>Bacillati</taxon>
        <taxon>Actinomycetota</taxon>
        <taxon>Actinomycetes</taxon>
        <taxon>Kitasatosporales</taxon>
        <taxon>Streptomycetaceae</taxon>
        <taxon>Streptomyces</taxon>
    </lineage>
</organism>
<name>A0A0W7X3B8_9ACTN</name>
<comment type="caution">
    <text evidence="1">The sequence shown here is derived from an EMBL/GenBank/DDBJ whole genome shotgun (WGS) entry which is preliminary data.</text>
</comment>
<sequence>MTAHSRTVTADDSAFVRTYTLTRGRTAPRYPLALETVLEAGPGRPGPGQAEECARILALCRERHRSVAELAGTLRRPVTAIKILVSDLVDADALAVPVTSPYAASSMNSGAGPSPQMLAAVSAGLRKKWPDAVSYAQAG</sequence>
<evidence type="ECO:0008006" key="3">
    <source>
        <dbReference type="Google" id="ProtNLM"/>
    </source>
</evidence>
<dbReference type="PANTHER" id="PTHR36221:SF1">
    <property type="entry name" value="DUF742 DOMAIN-CONTAINING PROTEIN"/>
    <property type="match status" value="1"/>
</dbReference>
<proteinExistence type="predicted"/>
<keyword evidence="2" id="KW-1185">Reference proteome</keyword>
<accession>A0A0W7X3B8</accession>
<dbReference type="PANTHER" id="PTHR36221">
    <property type="entry name" value="DUF742 DOMAIN-CONTAINING PROTEIN"/>
    <property type="match status" value="1"/>
</dbReference>
<evidence type="ECO:0000313" key="2">
    <source>
        <dbReference type="Proteomes" id="UP000054804"/>
    </source>
</evidence>
<reference evidence="1 2" key="1">
    <citation type="submission" date="2015-12" db="EMBL/GenBank/DDBJ databases">
        <title>Draft genome sequence of Streptomyces silvensis ATCC 53525, a producer of novel hormone antagonists.</title>
        <authorList>
            <person name="Johnston C.W."/>
            <person name="Li Y."/>
            <person name="Magarvey N.A."/>
        </authorList>
    </citation>
    <scope>NUCLEOTIDE SEQUENCE [LARGE SCALE GENOMIC DNA]</scope>
    <source>
        <strain evidence="1 2">ATCC 53525</strain>
    </source>
</reference>
<dbReference type="AlphaFoldDB" id="A0A0W7X3B8"/>